<dbReference type="OrthoDB" id="8856486at2759"/>
<proteinExistence type="predicted"/>
<feature type="transmembrane region" description="Helical" evidence="1">
    <location>
        <begin position="67"/>
        <end position="93"/>
    </location>
</feature>
<sequence length="217" mass="23781">MLLLLSGHLCLFFMEFVVGGPLGPRITLRPPTGNYSCVYVTTGPIGNHTISRSDVVIVNVTVKFESIWVLIVAGSAGGAVFLLLILLCVCLTYKSRTHTKVGKSRPTLVTFSTYHRRPVQGEDLDLEPDYEDMSSEGSGSGYINVEIPDVWKGCNDGDTPSEDGNASYINVEIPEEKESVYGEEDYVNTETMEMYNAPVCDIDSDSEPDYENCGTAK</sequence>
<evidence type="ECO:0000313" key="3">
    <source>
        <dbReference type="EMBL" id="KAJ8370105.1"/>
    </source>
</evidence>
<dbReference type="AlphaFoldDB" id="A0A9Q1FZI1"/>
<comment type="caution">
    <text evidence="3">The sequence shown here is derived from an EMBL/GenBank/DDBJ whole genome shotgun (WGS) entry which is preliminary data.</text>
</comment>
<evidence type="ECO:0000256" key="2">
    <source>
        <dbReference type="SAM" id="SignalP"/>
    </source>
</evidence>
<evidence type="ECO:0000313" key="4">
    <source>
        <dbReference type="Proteomes" id="UP001152622"/>
    </source>
</evidence>
<organism evidence="3 4">
    <name type="scientific">Synaphobranchus kaupii</name>
    <name type="common">Kaup's arrowtooth eel</name>
    <dbReference type="NCBI Taxonomy" id="118154"/>
    <lineage>
        <taxon>Eukaryota</taxon>
        <taxon>Metazoa</taxon>
        <taxon>Chordata</taxon>
        <taxon>Craniata</taxon>
        <taxon>Vertebrata</taxon>
        <taxon>Euteleostomi</taxon>
        <taxon>Actinopterygii</taxon>
        <taxon>Neopterygii</taxon>
        <taxon>Teleostei</taxon>
        <taxon>Anguilliformes</taxon>
        <taxon>Synaphobranchidae</taxon>
        <taxon>Synaphobranchus</taxon>
    </lineage>
</organism>
<protein>
    <submittedName>
        <fullName evidence="3">Uncharacterized protein</fullName>
    </submittedName>
</protein>
<gene>
    <name evidence="3" type="ORF">SKAU_G00101330</name>
</gene>
<keyword evidence="2" id="KW-0732">Signal</keyword>
<dbReference type="EMBL" id="JAINUF010000003">
    <property type="protein sequence ID" value="KAJ8370105.1"/>
    <property type="molecule type" value="Genomic_DNA"/>
</dbReference>
<keyword evidence="1" id="KW-0472">Membrane</keyword>
<dbReference type="Proteomes" id="UP001152622">
    <property type="component" value="Chromosome 3"/>
</dbReference>
<keyword evidence="1" id="KW-1133">Transmembrane helix</keyword>
<keyword evidence="1" id="KW-0812">Transmembrane</keyword>
<keyword evidence="4" id="KW-1185">Reference proteome</keyword>
<accession>A0A9Q1FZI1</accession>
<evidence type="ECO:0000256" key="1">
    <source>
        <dbReference type="SAM" id="Phobius"/>
    </source>
</evidence>
<feature type="signal peptide" evidence="2">
    <location>
        <begin position="1"/>
        <end position="19"/>
    </location>
</feature>
<reference evidence="3" key="1">
    <citation type="journal article" date="2023" name="Science">
        <title>Genome structures resolve the early diversification of teleost fishes.</title>
        <authorList>
            <person name="Parey E."/>
            <person name="Louis A."/>
            <person name="Montfort J."/>
            <person name="Bouchez O."/>
            <person name="Roques C."/>
            <person name="Iampietro C."/>
            <person name="Lluch J."/>
            <person name="Castinel A."/>
            <person name="Donnadieu C."/>
            <person name="Desvignes T."/>
            <person name="Floi Bucao C."/>
            <person name="Jouanno E."/>
            <person name="Wen M."/>
            <person name="Mejri S."/>
            <person name="Dirks R."/>
            <person name="Jansen H."/>
            <person name="Henkel C."/>
            <person name="Chen W.J."/>
            <person name="Zahm M."/>
            <person name="Cabau C."/>
            <person name="Klopp C."/>
            <person name="Thompson A.W."/>
            <person name="Robinson-Rechavi M."/>
            <person name="Braasch I."/>
            <person name="Lecointre G."/>
            <person name="Bobe J."/>
            <person name="Postlethwait J.H."/>
            <person name="Berthelot C."/>
            <person name="Roest Crollius H."/>
            <person name="Guiguen Y."/>
        </authorList>
    </citation>
    <scope>NUCLEOTIDE SEQUENCE</scope>
    <source>
        <strain evidence="3">WJC10195</strain>
    </source>
</reference>
<name>A0A9Q1FZI1_SYNKA</name>
<feature type="chain" id="PRO_5040216644" evidence="2">
    <location>
        <begin position="20"/>
        <end position="217"/>
    </location>
</feature>